<proteinExistence type="inferred from homology"/>
<dbReference type="AlphaFoldDB" id="A0A9W8B481"/>
<reference evidence="6" key="1">
    <citation type="submission" date="2022-07" db="EMBL/GenBank/DDBJ databases">
        <title>Phylogenomic reconstructions and comparative analyses of Kickxellomycotina fungi.</title>
        <authorList>
            <person name="Reynolds N.K."/>
            <person name="Stajich J.E."/>
            <person name="Barry K."/>
            <person name="Grigoriev I.V."/>
            <person name="Crous P."/>
            <person name="Smith M.E."/>
        </authorList>
    </citation>
    <scope>NUCLEOTIDE SEQUENCE</scope>
    <source>
        <strain evidence="6">RSA 567</strain>
    </source>
</reference>
<evidence type="ECO:0000256" key="1">
    <source>
        <dbReference type="ARBA" id="ARBA00006192"/>
    </source>
</evidence>
<dbReference type="Proteomes" id="UP001151582">
    <property type="component" value="Unassembled WGS sequence"/>
</dbReference>
<sequence>MLDVLHIYSPGGHTDHTCAQDRNRNRTINRPPKLNLIRACHHPRHFSTTIPWKLLRIRTWASRNAQAPCIIPTVTYSHIRTPNAPTIFLRPRLVSSYGADPGPGPGPRWYQPSPKQAASTLRLHKRSRTSSGKPIALPPPPQTWKLSAFKRCLHQSQYPLLWLNWWCKNHIWASTVDCNWFASHNCAVIVQHILSYLGELIRRPEQQTNLFTLLLAAHLAAMIGQHQVVRRPWALDLAQTCATQIVAHFSPDSLGQVYPITRVPVLQNPSPLSRRAGDVATPKLHPQVFAQILRCAHESGMAWPTLQDFYRTAIDLQMFQRGDAGFGMMLRLCFHHRDAAMVDTVLHDMKALAVIPRPSDLYRTMQFLCQINDVARAQRVFTLAQERKQAHKFTEAIHVLMIKLYGQSRARLPLCIKVYESLLDWQITPQIRTFIALANAFANHGDIRRTMAVVKRLEDANIKQNPYVATTLLKAYYNQGSIATIVPLFFHLKNQGYVLNQVAYHFLIRAYAWENRLAAIPQTIQQMLAQKLPIDNHLYTFLLHTYIYASQWDECLKIVSNMRYYGVQPNIVTLGLLLSLVFQPTTQRVVTTILPSLQGFTTYASMVCQLRILNLQPNVHFITQLLQHLWRQGQWGQMVEIWEHVSQMGLKAHWGYFTSILANALTNQGLLDQAQEFLEYVDQIYPHQCQQRHVYAAWFHLCACQCNYAAFVSLFHRLLEHHVPINTWFVANVLGYLVQANQTHYLRQIQAMLATHCPQVNPPLALIQRFV</sequence>
<dbReference type="EMBL" id="JANBQB010000076">
    <property type="protein sequence ID" value="KAJ1982986.1"/>
    <property type="molecule type" value="Genomic_DNA"/>
</dbReference>
<name>A0A9W8B481_9FUNG</name>
<dbReference type="InterPro" id="IPR011990">
    <property type="entry name" value="TPR-like_helical_dom_sf"/>
</dbReference>
<feature type="repeat" description="PPR" evidence="5">
    <location>
        <begin position="535"/>
        <end position="569"/>
    </location>
</feature>
<evidence type="ECO:0000256" key="4">
    <source>
        <dbReference type="ARBA" id="ARBA00044511"/>
    </source>
</evidence>
<evidence type="ECO:0000256" key="3">
    <source>
        <dbReference type="ARBA" id="ARBA00044493"/>
    </source>
</evidence>
<accession>A0A9W8B481</accession>
<dbReference type="Gene3D" id="1.25.40.10">
    <property type="entry name" value="Tetratricopeptide repeat domain"/>
    <property type="match status" value="3"/>
</dbReference>
<evidence type="ECO:0008006" key="8">
    <source>
        <dbReference type="Google" id="ProtNLM"/>
    </source>
</evidence>
<evidence type="ECO:0000256" key="2">
    <source>
        <dbReference type="ARBA" id="ARBA00022737"/>
    </source>
</evidence>
<dbReference type="PROSITE" id="PS51375">
    <property type="entry name" value="PPR"/>
    <property type="match status" value="1"/>
</dbReference>
<comment type="similarity">
    <text evidence="1">Belongs to the CCM1 family.</text>
</comment>
<comment type="function">
    <text evidence="3">Regulates mitochondrial small subunit maturation by controlling 15S rRNA 5'-end processing. Localizes to the 5' precursor of the 15S rRNA in a position that is subsequently occupied by mS47 in the mature yeast mtSSU. Uses structure and sequence-specific RNA recognition, binding to a single-stranded region of the precursor and specifically recognizing bases -6 to -1. The exchange of Ccm1 for mS47 is coupled to the irreversible removal of precursor rRNA that is accompanied by conformational changes of the mitoribosomal proteins uS5m and mS26. These conformational changes signal completion of 5'-end rRNA processing through protection of the mature 5'-end of the 15S rRNA and stabilization of mS47. The removal of the 5' precursor together with the dissociation of Ccm1 may be catalyzed by the 5'-3' exoribonuclease Pet127. Involved in the specific removal of group I introns in mitochondrial encoded transcripts.</text>
</comment>
<protein>
    <recommendedName>
        <fullName evidence="8">Pentacotripeptide-repeat region of PRORP domain-containing protein</fullName>
    </recommendedName>
</protein>
<keyword evidence="2" id="KW-0677">Repeat</keyword>
<comment type="caution">
    <text evidence="6">The sequence shown here is derived from an EMBL/GenBank/DDBJ whole genome shotgun (WGS) entry which is preliminary data.</text>
</comment>
<evidence type="ECO:0000256" key="5">
    <source>
        <dbReference type="PROSITE-ProRule" id="PRU00708"/>
    </source>
</evidence>
<organism evidence="6 7">
    <name type="scientific">Dimargaris verticillata</name>
    <dbReference type="NCBI Taxonomy" id="2761393"/>
    <lineage>
        <taxon>Eukaryota</taxon>
        <taxon>Fungi</taxon>
        <taxon>Fungi incertae sedis</taxon>
        <taxon>Zoopagomycota</taxon>
        <taxon>Kickxellomycotina</taxon>
        <taxon>Dimargaritomycetes</taxon>
        <taxon>Dimargaritales</taxon>
        <taxon>Dimargaritaceae</taxon>
        <taxon>Dimargaris</taxon>
    </lineage>
</organism>
<dbReference type="Pfam" id="PF13812">
    <property type="entry name" value="PPR_3"/>
    <property type="match status" value="1"/>
</dbReference>
<evidence type="ECO:0000313" key="7">
    <source>
        <dbReference type="Proteomes" id="UP001151582"/>
    </source>
</evidence>
<dbReference type="InterPro" id="IPR002885">
    <property type="entry name" value="PPR_rpt"/>
</dbReference>
<dbReference type="OrthoDB" id="185373at2759"/>
<dbReference type="PANTHER" id="PTHR47447">
    <property type="entry name" value="OS03G0856100 PROTEIN"/>
    <property type="match status" value="1"/>
</dbReference>
<dbReference type="PANTHER" id="PTHR47447:SF17">
    <property type="entry name" value="OS12G0638900 PROTEIN"/>
    <property type="match status" value="1"/>
</dbReference>
<gene>
    <name evidence="6" type="ORF">H4R34_001552</name>
</gene>
<keyword evidence="7" id="KW-1185">Reference proteome</keyword>
<comment type="subunit">
    <text evidence="4">Binds to mitochondrial small subunit 15S rRNA.</text>
</comment>
<evidence type="ECO:0000313" key="6">
    <source>
        <dbReference type="EMBL" id="KAJ1982986.1"/>
    </source>
</evidence>